<gene>
    <name evidence="4" type="ORF">AVL55_16090</name>
</gene>
<comment type="similarity">
    <text evidence="1">Belongs to the TonB-dependent receptor family.</text>
</comment>
<keyword evidence="1" id="KW-0813">Transport</keyword>
<dbReference type="InterPro" id="IPR012910">
    <property type="entry name" value="Plug_dom"/>
</dbReference>
<feature type="signal peptide" evidence="2">
    <location>
        <begin position="1"/>
        <end position="29"/>
    </location>
</feature>
<keyword evidence="1" id="KW-0812">Transmembrane</keyword>
<comment type="subcellular location">
    <subcellularLocation>
        <location evidence="1">Cell outer membrane</location>
        <topology evidence="1">Multi-pass membrane protein</topology>
    </subcellularLocation>
</comment>
<keyword evidence="2" id="KW-0732">Signal</keyword>
<protein>
    <recommendedName>
        <fullName evidence="3">TonB-dependent receptor plug domain-containing protein</fullName>
    </recommendedName>
</protein>
<reference evidence="4 5" key="1">
    <citation type="submission" date="2015-12" db="EMBL/GenBank/DDBJ databases">
        <authorList>
            <person name="Shamseldin A."/>
            <person name="Moawad H."/>
            <person name="Abd El-Rahim W.M."/>
            <person name="Sadowsky M.J."/>
        </authorList>
    </citation>
    <scope>NUCLEOTIDE SEQUENCE [LARGE SCALE GENOMIC DNA]</scope>
    <source>
        <strain evidence="4 5">D7</strain>
    </source>
</reference>
<dbReference type="Proteomes" id="UP000063991">
    <property type="component" value="Chromosome"/>
</dbReference>
<feature type="chain" id="PRO_5007272552" description="TonB-dependent receptor plug domain-containing protein" evidence="2">
    <location>
        <begin position="30"/>
        <end position="130"/>
    </location>
</feature>
<dbReference type="InterPro" id="IPR037066">
    <property type="entry name" value="Plug_dom_sf"/>
</dbReference>
<keyword evidence="1" id="KW-0472">Membrane</keyword>
<dbReference type="SUPFAM" id="SSF56935">
    <property type="entry name" value="Porins"/>
    <property type="match status" value="1"/>
</dbReference>
<evidence type="ECO:0000256" key="1">
    <source>
        <dbReference type="PROSITE-ProRule" id="PRU01360"/>
    </source>
</evidence>
<evidence type="ECO:0000313" key="5">
    <source>
        <dbReference type="Proteomes" id="UP000063991"/>
    </source>
</evidence>
<organism evidence="4 5">
    <name type="scientific">Alteromonas macleodii</name>
    <name type="common">Pseudoalteromonas macleodii</name>
    <dbReference type="NCBI Taxonomy" id="28108"/>
    <lineage>
        <taxon>Bacteria</taxon>
        <taxon>Pseudomonadati</taxon>
        <taxon>Pseudomonadota</taxon>
        <taxon>Gammaproteobacteria</taxon>
        <taxon>Alteromonadales</taxon>
        <taxon>Alteromonadaceae</taxon>
        <taxon>Alteromonas/Salinimonas group</taxon>
        <taxon>Alteromonas</taxon>
    </lineage>
</organism>
<name>A0A126Q2U5_ALTMA</name>
<accession>A0A126Q2U5</accession>
<dbReference type="InterPro" id="IPR039426">
    <property type="entry name" value="TonB-dep_rcpt-like"/>
</dbReference>
<sequence length="130" mass="13966">MDVNTVTAKILVTTLIASSFSLGMGAAMALDDPEGDIEHIRVRGDSSVKDGEFISASQGWVSGDTLIERPMLRAGEILEFIPGMMVTQHSGSGKANQYFLRGFNLDHGTDFTVSVDGMPVNMRSHGYGQV</sequence>
<proteinExistence type="inferred from homology"/>
<keyword evidence="1" id="KW-1134">Transmembrane beta strand</keyword>
<evidence type="ECO:0000313" key="4">
    <source>
        <dbReference type="EMBL" id="AMJ99541.1"/>
    </source>
</evidence>
<dbReference type="EMBL" id="CP014323">
    <property type="protein sequence ID" value="AMJ99541.1"/>
    <property type="molecule type" value="Genomic_DNA"/>
</dbReference>
<dbReference type="AlphaFoldDB" id="A0A126Q2U5"/>
<feature type="domain" description="TonB-dependent receptor plug" evidence="3">
    <location>
        <begin position="61"/>
        <end position="126"/>
    </location>
</feature>
<dbReference type="PROSITE" id="PS52016">
    <property type="entry name" value="TONB_DEPENDENT_REC_3"/>
    <property type="match status" value="1"/>
</dbReference>
<evidence type="ECO:0000256" key="2">
    <source>
        <dbReference type="SAM" id="SignalP"/>
    </source>
</evidence>
<dbReference type="Gene3D" id="2.170.130.10">
    <property type="entry name" value="TonB-dependent receptor, plug domain"/>
    <property type="match status" value="1"/>
</dbReference>
<dbReference type="GO" id="GO:0009279">
    <property type="term" value="C:cell outer membrane"/>
    <property type="evidence" value="ECO:0007669"/>
    <property type="project" value="UniProtKB-SubCell"/>
</dbReference>
<evidence type="ECO:0000259" key="3">
    <source>
        <dbReference type="Pfam" id="PF07715"/>
    </source>
</evidence>
<keyword evidence="1" id="KW-0998">Cell outer membrane</keyword>
<dbReference type="Pfam" id="PF07715">
    <property type="entry name" value="Plug"/>
    <property type="match status" value="1"/>
</dbReference>